<gene>
    <name evidence="3" type="ORF">WDV06_01865</name>
</gene>
<sequence length="1028" mass="107754">MGRLERPLAPDAGPVTAFARELRRLRTAAGSPGYRDMANRAMFSASVLSDAAAGYRLPTLQVALAFAEACGGDRATWERRWREAAGAEGAEGVSRPAAKSVQQHQEAELRAAAVRAAVPPPAQLPMAPHRLVGRGHLLQRARVLTDSREGGDTAPRPLVITGQVGAGKSAFALRLAHELAADLPDGQLYVDLDPAADGRKDAHGIVGGFLEALGMPAERIPNDTGPRFGLYRSLLARRRVLVVLDGVQHERQVRELLAAAPESRMIVTSRSRLLGLDGVNRMRLPVLERDESVELLVGLLGEERAGAEPRACLRLAEACGDLPAALNLAGRRIAARPEWMLEDCVSELLGEGVQAPGLFLSRLRAGDDSLNRRLDAAYRSAVPWARPLLRRIAASGRLSVDSVVYECADALVHAVERSAEPVEDLLESLLDAGLLAPSDLPGQYGLPPVVRAFALAQPEPEAPPGAAAATPAAAAAAAGEDAELRADCAVRRARALIRLAELRADPAPLHEALAALEPLGADPDVLPALGAVLLALLTHTSDPAHRTALAERAAEALETALSHLEAPAPPPEAGPDPSGDPARDAERERAAEGPSRPPSPATGPDPSGDPARDPDRAAGRAAEGADRGTGAAAGPDPFEVPGRGSGPVGGHAAEGADRGTGAAAGPGAFEVPGRGSGPVAGHAAEGADRGTGAAAGPGAGRDAGPVGGRAAGDAGRGAGPAPGGRGVSGAGAVRGRRAAWVRVDLAGALRYLPRRLEEARAQLLRALDEGVGDPELRLAALLGLARVHRARYARDGDPAALEEAAEAYGRARRLIPRDGDAYAELLPEWGDVLLERARAADGRRFASTAVRVLRESRAAVAQSDPGAAYRLLRLASGLRLRHTYEGDLVDLREAEYLLELAARQSRAALERARAWRDHGDVQQEIHAHTRTTDRLDRAADSYRRAWRAALEAGRDDPADPAAPGDTAALRLAARVQELRGGVLERLARPRAALDAYRAALELWQRQGLPDGERPEAVRQRIAALESGG</sequence>
<evidence type="ECO:0000313" key="4">
    <source>
        <dbReference type="Proteomes" id="UP001610631"/>
    </source>
</evidence>
<feature type="compositionally biased region" description="Basic and acidic residues" evidence="1">
    <location>
        <begin position="610"/>
        <end position="626"/>
    </location>
</feature>
<keyword evidence="4" id="KW-1185">Reference proteome</keyword>
<dbReference type="Gene3D" id="3.40.50.300">
    <property type="entry name" value="P-loop containing nucleotide triphosphate hydrolases"/>
    <property type="match status" value="1"/>
</dbReference>
<protein>
    <submittedName>
        <fullName evidence="3">AAA family ATPase</fullName>
    </submittedName>
</protein>
<feature type="region of interest" description="Disordered" evidence="1">
    <location>
        <begin position="565"/>
        <end position="730"/>
    </location>
</feature>
<dbReference type="PANTHER" id="PTHR47691:SF3">
    <property type="entry name" value="HTH-TYPE TRANSCRIPTIONAL REGULATOR RV0890C-RELATED"/>
    <property type="match status" value="1"/>
</dbReference>
<dbReference type="Pfam" id="PF13401">
    <property type="entry name" value="AAA_22"/>
    <property type="match status" value="1"/>
</dbReference>
<dbReference type="Gene3D" id="1.25.40.10">
    <property type="entry name" value="Tetratricopeptide repeat domain"/>
    <property type="match status" value="1"/>
</dbReference>
<evidence type="ECO:0000259" key="2">
    <source>
        <dbReference type="Pfam" id="PF13401"/>
    </source>
</evidence>
<reference evidence="3 4" key="1">
    <citation type="submission" date="2024-03" db="EMBL/GenBank/DDBJ databases">
        <title>Whole genome sequencing of Streptomyces racemochromogenes, to identify antimicrobial biosynthetic gene clusters.</title>
        <authorList>
            <person name="Suryawanshi P."/>
            <person name="Krishnaraj P.U."/>
            <person name="Arun Y.P."/>
            <person name="Suryawanshi M.P."/>
            <person name="Rakshit O."/>
        </authorList>
    </citation>
    <scope>NUCLEOTIDE SEQUENCE [LARGE SCALE GENOMIC DNA]</scope>
    <source>
        <strain evidence="3 4">AUDT626</strain>
    </source>
</reference>
<organism evidence="3 4">
    <name type="scientific">Streptomyces racemochromogenes</name>
    <dbReference type="NCBI Taxonomy" id="67353"/>
    <lineage>
        <taxon>Bacteria</taxon>
        <taxon>Bacillati</taxon>
        <taxon>Actinomycetota</taxon>
        <taxon>Actinomycetes</taxon>
        <taxon>Kitasatosporales</taxon>
        <taxon>Streptomycetaceae</taxon>
        <taxon>Streptomyces</taxon>
    </lineage>
</organism>
<dbReference type="InterPro" id="IPR011990">
    <property type="entry name" value="TPR-like_helical_dom_sf"/>
</dbReference>
<comment type="caution">
    <text evidence="3">The sequence shown here is derived from an EMBL/GenBank/DDBJ whole genome shotgun (WGS) entry which is preliminary data.</text>
</comment>
<dbReference type="PRINTS" id="PR00364">
    <property type="entry name" value="DISEASERSIST"/>
</dbReference>
<dbReference type="InterPro" id="IPR027417">
    <property type="entry name" value="P-loop_NTPase"/>
</dbReference>
<name>A0ABW7P707_9ACTN</name>
<feature type="compositionally biased region" description="Basic and acidic residues" evidence="1">
    <location>
        <begin position="581"/>
        <end position="591"/>
    </location>
</feature>
<evidence type="ECO:0000256" key="1">
    <source>
        <dbReference type="SAM" id="MobiDB-lite"/>
    </source>
</evidence>
<evidence type="ECO:0000313" key="3">
    <source>
        <dbReference type="EMBL" id="MFH7593840.1"/>
    </source>
</evidence>
<dbReference type="PANTHER" id="PTHR47691">
    <property type="entry name" value="REGULATOR-RELATED"/>
    <property type="match status" value="1"/>
</dbReference>
<feature type="compositionally biased region" description="Low complexity" evidence="1">
    <location>
        <begin position="628"/>
        <end position="637"/>
    </location>
</feature>
<dbReference type="InterPro" id="IPR049945">
    <property type="entry name" value="AAA_22"/>
</dbReference>
<dbReference type="EMBL" id="JBBDHD010000003">
    <property type="protein sequence ID" value="MFH7593840.1"/>
    <property type="molecule type" value="Genomic_DNA"/>
</dbReference>
<dbReference type="Proteomes" id="UP001610631">
    <property type="component" value="Unassembled WGS sequence"/>
</dbReference>
<proteinExistence type="predicted"/>
<dbReference type="SUPFAM" id="SSF52540">
    <property type="entry name" value="P-loop containing nucleoside triphosphate hydrolases"/>
    <property type="match status" value="1"/>
</dbReference>
<dbReference type="RefSeq" id="WP_395507804.1">
    <property type="nucleotide sequence ID" value="NZ_JBBDHD010000003.1"/>
</dbReference>
<feature type="compositionally biased region" description="Gly residues" evidence="1">
    <location>
        <begin position="693"/>
        <end position="729"/>
    </location>
</feature>
<accession>A0ABW7P707</accession>
<feature type="domain" description="ORC1/DEAH AAA+ ATPase" evidence="2">
    <location>
        <begin position="156"/>
        <end position="250"/>
    </location>
</feature>